<protein>
    <recommendedName>
        <fullName evidence="2">C2 domain-containing protein</fullName>
    </recommendedName>
</protein>
<name>A0A812QUC9_9DINO</name>
<dbReference type="SUPFAM" id="SSF49562">
    <property type="entry name" value="C2 domain (Calcium/lipid-binding domain, CaLB)"/>
    <property type="match status" value="1"/>
</dbReference>
<dbReference type="OrthoDB" id="421853at2759"/>
<comment type="caution">
    <text evidence="3">The sequence shown here is derived from an EMBL/GenBank/DDBJ whole genome shotgun (WGS) entry which is preliminary data.</text>
</comment>
<evidence type="ECO:0000256" key="1">
    <source>
        <dbReference type="SAM" id="MobiDB-lite"/>
    </source>
</evidence>
<organism evidence="3 4">
    <name type="scientific">Symbiodinium natans</name>
    <dbReference type="NCBI Taxonomy" id="878477"/>
    <lineage>
        <taxon>Eukaryota</taxon>
        <taxon>Sar</taxon>
        <taxon>Alveolata</taxon>
        <taxon>Dinophyceae</taxon>
        <taxon>Suessiales</taxon>
        <taxon>Symbiodiniaceae</taxon>
        <taxon>Symbiodinium</taxon>
    </lineage>
</organism>
<feature type="compositionally biased region" description="Polar residues" evidence="1">
    <location>
        <begin position="1"/>
        <end position="15"/>
    </location>
</feature>
<reference evidence="3" key="1">
    <citation type="submission" date="2021-02" db="EMBL/GenBank/DDBJ databases">
        <authorList>
            <person name="Dougan E. K."/>
            <person name="Rhodes N."/>
            <person name="Thang M."/>
            <person name="Chan C."/>
        </authorList>
    </citation>
    <scope>NUCLEOTIDE SEQUENCE</scope>
</reference>
<keyword evidence="4" id="KW-1185">Reference proteome</keyword>
<dbReference type="InterPro" id="IPR000008">
    <property type="entry name" value="C2_dom"/>
</dbReference>
<evidence type="ECO:0000259" key="2">
    <source>
        <dbReference type="Pfam" id="PF00168"/>
    </source>
</evidence>
<feature type="domain" description="C2" evidence="2">
    <location>
        <begin position="72"/>
        <end position="116"/>
    </location>
</feature>
<dbReference type="Proteomes" id="UP000604046">
    <property type="component" value="Unassembled WGS sequence"/>
</dbReference>
<proteinExistence type="predicted"/>
<dbReference type="Pfam" id="PF00168">
    <property type="entry name" value="C2"/>
    <property type="match status" value="1"/>
</dbReference>
<accession>A0A812QUC9</accession>
<evidence type="ECO:0000313" key="3">
    <source>
        <dbReference type="EMBL" id="CAE7404756.1"/>
    </source>
</evidence>
<dbReference type="EMBL" id="CAJNDS010002273">
    <property type="protein sequence ID" value="CAE7404756.1"/>
    <property type="molecule type" value="Genomic_DNA"/>
</dbReference>
<dbReference type="Gene3D" id="2.60.40.150">
    <property type="entry name" value="C2 domain"/>
    <property type="match status" value="1"/>
</dbReference>
<dbReference type="AlphaFoldDB" id="A0A812QUC9"/>
<dbReference type="CDD" id="cd00030">
    <property type="entry name" value="C2"/>
    <property type="match status" value="1"/>
</dbReference>
<gene>
    <name evidence="3" type="ORF">SNAT2548_LOCUS22018</name>
</gene>
<dbReference type="InterPro" id="IPR035892">
    <property type="entry name" value="C2_domain_sf"/>
</dbReference>
<sequence length="119" mass="13360">MSQPLLMMQRSTNPGKSPAVTGSEGQKYPLADAGRTHVGFVSGFTQKWAHDSFVVAVAAHREDSIDFAWIRKVRVGQEVQQTEHVSVTDPVWNEKFEFFIQGTEVIIFSIWDYDLTGGE</sequence>
<feature type="region of interest" description="Disordered" evidence="1">
    <location>
        <begin position="1"/>
        <end position="26"/>
    </location>
</feature>
<evidence type="ECO:0000313" key="4">
    <source>
        <dbReference type="Proteomes" id="UP000604046"/>
    </source>
</evidence>
<feature type="non-terminal residue" evidence="3">
    <location>
        <position position="1"/>
    </location>
</feature>